<feature type="signal peptide" evidence="2">
    <location>
        <begin position="1"/>
        <end position="18"/>
    </location>
</feature>
<evidence type="ECO:0000313" key="3">
    <source>
        <dbReference type="EMBL" id="MCL1634964.1"/>
    </source>
</evidence>
<gene>
    <name evidence="3" type="ORF">M2650_10020</name>
</gene>
<comment type="caution">
    <text evidence="3">The sequence shown here is derived from an EMBL/GenBank/DDBJ whole genome shotgun (WGS) entry which is preliminary data.</text>
</comment>
<evidence type="ECO:0000256" key="2">
    <source>
        <dbReference type="SAM" id="SignalP"/>
    </source>
</evidence>
<organism evidence="3 4">
    <name type="scientific">Luteimonas galliterrae</name>
    <dbReference type="NCBI Taxonomy" id="2940486"/>
    <lineage>
        <taxon>Bacteria</taxon>
        <taxon>Pseudomonadati</taxon>
        <taxon>Pseudomonadota</taxon>
        <taxon>Gammaproteobacteria</taxon>
        <taxon>Lysobacterales</taxon>
        <taxon>Lysobacteraceae</taxon>
        <taxon>Luteimonas</taxon>
    </lineage>
</organism>
<feature type="compositionally biased region" description="Basic and acidic residues" evidence="1">
    <location>
        <begin position="39"/>
        <end position="59"/>
    </location>
</feature>
<evidence type="ECO:0000313" key="4">
    <source>
        <dbReference type="Proteomes" id="UP001431217"/>
    </source>
</evidence>
<keyword evidence="4" id="KW-1185">Reference proteome</keyword>
<keyword evidence="2" id="KW-0732">Signal</keyword>
<feature type="region of interest" description="Disordered" evidence="1">
    <location>
        <begin position="19"/>
        <end position="75"/>
    </location>
</feature>
<dbReference type="Proteomes" id="UP001431217">
    <property type="component" value="Unassembled WGS sequence"/>
</dbReference>
<feature type="chain" id="PRO_5047135482" description="Lipoprotein" evidence="2">
    <location>
        <begin position="19"/>
        <end position="75"/>
    </location>
</feature>
<dbReference type="EMBL" id="JAMBEP010000001">
    <property type="protein sequence ID" value="MCL1634964.1"/>
    <property type="molecule type" value="Genomic_DNA"/>
</dbReference>
<proteinExistence type="predicted"/>
<reference evidence="3 4" key="1">
    <citation type="submission" date="2022-05" db="EMBL/GenBank/DDBJ databases">
        <title>Luteimonas sp. SX5, whole genome shotgun sequencing project.</title>
        <authorList>
            <person name="Zhao G."/>
            <person name="Shen L."/>
        </authorList>
    </citation>
    <scope>NUCLEOTIDE SEQUENCE [LARGE SCALE GENOMIC DNA]</scope>
    <source>
        <strain evidence="3 4">SX5</strain>
    </source>
</reference>
<name>A0ABT0MJB3_9GAMM</name>
<dbReference type="PROSITE" id="PS51257">
    <property type="entry name" value="PROKAR_LIPOPROTEIN"/>
    <property type="match status" value="1"/>
</dbReference>
<accession>A0ABT0MJB3</accession>
<sequence length="75" mass="7975">MALPARVCLFAIVLAATAGCSRPKPPPTEQQPEPQAQHTELRDAVQEPIDKAKAVEDSVQKATDQQRAQIEAAGG</sequence>
<evidence type="ECO:0008006" key="5">
    <source>
        <dbReference type="Google" id="ProtNLM"/>
    </source>
</evidence>
<dbReference type="RefSeq" id="WP_249473824.1">
    <property type="nucleotide sequence ID" value="NZ_JAMBEP010000001.1"/>
</dbReference>
<evidence type="ECO:0000256" key="1">
    <source>
        <dbReference type="SAM" id="MobiDB-lite"/>
    </source>
</evidence>
<protein>
    <recommendedName>
        <fullName evidence="5">Lipoprotein</fullName>
    </recommendedName>
</protein>